<feature type="transmembrane region" description="Helical" evidence="11">
    <location>
        <begin position="620"/>
        <end position="638"/>
    </location>
</feature>
<dbReference type="KEGG" id="dfa:DFA_03471"/>
<dbReference type="PANTHER" id="PTHR19241">
    <property type="entry name" value="ATP-BINDING CASSETTE TRANSPORTER"/>
    <property type="match status" value="1"/>
</dbReference>
<keyword evidence="14" id="KW-1185">Reference proteome</keyword>
<dbReference type="SMART" id="SM00382">
    <property type="entry name" value="AAA"/>
    <property type="match status" value="1"/>
</dbReference>
<feature type="domain" description="ABC transporter" evidence="12">
    <location>
        <begin position="833"/>
        <end position="1077"/>
    </location>
</feature>
<dbReference type="CDD" id="cd03232">
    <property type="entry name" value="ABCG_PDR_domain2"/>
    <property type="match status" value="1"/>
</dbReference>
<keyword evidence="7" id="KW-0067">ATP-binding</keyword>
<dbReference type="EMBL" id="GL883006">
    <property type="protein sequence ID" value="EGG25223.1"/>
    <property type="molecule type" value="Genomic_DNA"/>
</dbReference>
<keyword evidence="9 11" id="KW-0472">Membrane</keyword>
<dbReference type="SUPFAM" id="SSF52540">
    <property type="entry name" value="P-loop containing nucleoside triphosphate hydrolases"/>
    <property type="match status" value="2"/>
</dbReference>
<keyword evidence="8 11" id="KW-1133">Transmembrane helix</keyword>
<feature type="transmembrane region" description="Helical" evidence="11">
    <location>
        <begin position="538"/>
        <end position="555"/>
    </location>
</feature>
<feature type="transmembrane region" description="Helical" evidence="11">
    <location>
        <begin position="1436"/>
        <end position="1456"/>
    </location>
</feature>
<feature type="transmembrane region" description="Helical" evidence="11">
    <location>
        <begin position="1310"/>
        <end position="1331"/>
    </location>
</feature>
<organism evidence="13 14">
    <name type="scientific">Cavenderia fasciculata</name>
    <name type="common">Slime mold</name>
    <name type="synonym">Dictyostelium fasciculatum</name>
    <dbReference type="NCBI Taxonomy" id="261658"/>
    <lineage>
        <taxon>Eukaryota</taxon>
        <taxon>Amoebozoa</taxon>
        <taxon>Evosea</taxon>
        <taxon>Eumycetozoa</taxon>
        <taxon>Dictyostelia</taxon>
        <taxon>Acytosteliales</taxon>
        <taxon>Cavenderiaceae</taxon>
        <taxon>Cavenderia</taxon>
    </lineage>
</organism>
<evidence type="ECO:0000256" key="9">
    <source>
        <dbReference type="ARBA" id="ARBA00023136"/>
    </source>
</evidence>
<evidence type="ECO:0000256" key="6">
    <source>
        <dbReference type="ARBA" id="ARBA00022741"/>
    </source>
</evidence>
<keyword evidence="6" id="KW-0547">Nucleotide-binding</keyword>
<dbReference type="FunFam" id="3.40.50.300:FF:002175">
    <property type="entry name" value="ABC transporter G family member 9"/>
    <property type="match status" value="1"/>
</dbReference>
<evidence type="ECO:0000256" key="11">
    <source>
        <dbReference type="SAM" id="Phobius"/>
    </source>
</evidence>
<feature type="transmembrane region" description="Helical" evidence="11">
    <location>
        <begin position="1242"/>
        <end position="1271"/>
    </location>
</feature>
<evidence type="ECO:0000313" key="14">
    <source>
        <dbReference type="Proteomes" id="UP000007797"/>
    </source>
</evidence>
<evidence type="ECO:0000256" key="5">
    <source>
        <dbReference type="ARBA" id="ARBA00022737"/>
    </source>
</evidence>
<feature type="transmembrane region" description="Helical" evidence="11">
    <location>
        <begin position="678"/>
        <end position="696"/>
    </location>
</feature>
<dbReference type="GeneID" id="14876831"/>
<evidence type="ECO:0000256" key="4">
    <source>
        <dbReference type="ARBA" id="ARBA00022692"/>
    </source>
</evidence>
<sequence length="1462" mass="166390">MVEFEDENNNNINNDSNNNNNNNNNNHDDDFTSIDTTPVGGSLSPALQESMVNVEQSKQEFKKMAAHLEMESEQYRLDGSPDDLEGRPAETEEDFKLRKYFEDSHRQALDNGSKPKKMGVSIRDLTVVGKGADVSVIADMLTPFKFIFSLFNPYSWKRANGTTFDILHQVNTFCKDGEMLLVLGRPGAGCSTLLRVISNQRESYVDVKGTVSYGGIPSTKWSKYRGEAIYTPEEDTHHPTLTVRETLDFTLKCKTPGNRLPDETKRSFRDKIFNLLLSMFGIVHQADTLVGNEWVRGLSGGERKRMTITEAMVSAAPITCWDCSTRGLDAASALDYAKSLRIMSDTLDKTTIASFYQASDSIYQLFDNVMILEKGRCIYFGPGREAKQYFLDLGFTCEPRKSTADFLTGVTNPQERMVREGMEGQVPETSADFESAWLRSPLRQRMLDEQSSFEKQIEVEQPHVQFAEEVVNEKSRTTPNNKPYVTSFFTQVRALTLRHAQIIWGDKFSICSRYFSVLIQSFIYGSLFFLQPKDLSGLFTRGGAIFSALMFNAFLSQGELHMTFMGRRILQKHRSYALYRPAAYHIAQVVTDLPIIFAQVFLFSIIAYFMFGLQYRADQFFIFCFTLVGAALAITNLFRCFGNFCPSMYVSQNIMSVYFIFMLTYAGYTIPYNKMHPWFQWFFWINPFAYAFKALMANEFTGMTFDCTDSAIPAGPAYEGIHDANRICASAGAIEGQLFITGETYLDHALSFKTSDRALNICVVYLWWILYTVMNMYAMEKFDWTSGGYTHKVYKEGKAPKINDAAEEKLQNQIVQQATSNMKDTLKMRGGIFTWQNIRYTVPLPDKTQKLLLDDVEGWIKPGQMTALMGSSGAGKTTLLDVLAKRKTLGTVSGKSYLNGKPLDIDFERITGYVEQMDVHNPNLTVREALRFSAKMRQEKEVPLEEKFSYVEHVLEMMEMKHLGDALIGDLESGVGISVEERKRLTICMELVAKPHILFLDEPTTGLDSQSSYNIIEFIRKLADAGMPLVCTIHQPSSILFEYFDRLLLLAKGGKTAYFGDIGDNSQTLTSYFERHGVRACTPSENPAEYMLEAIGAGVHGKSDVDWPAAWKSSPECAAVTQELGQLETTDLSGGDAHSGPAREFATDTMYQLWEVYKRMNLIWWRDPYYSFGRFFQAILTGLVIGFTFFQLENSSSDMNSRIFFIFQALILGIMLIFIALPQFFTQREFFRRDFASKYYGWFPFALSIVVVELPYILATGTIFFFCAYWTAGLEYNADTGFYFWFSYNIFLFFCVSFGQAIGAVCMNMFFAMIIVPLLIVFLFLFSGVMMPPDQIPTFWREWVYHLNPARYFMEGIIANVLEHVDVKCTSNDMVIFHAPAGQTCDEYTNVFFNDYKAIGYVSTMDDGSCGYCQFSHASQYYEGLGWSAANRWRNVGILVCYWIFNTMLVIGFVYLTRKAAR</sequence>
<dbReference type="Pfam" id="PF00005">
    <property type="entry name" value="ABC_tran"/>
    <property type="match status" value="2"/>
</dbReference>
<evidence type="ECO:0000259" key="12">
    <source>
        <dbReference type="PROSITE" id="PS50893"/>
    </source>
</evidence>
<feature type="region of interest" description="Disordered" evidence="10">
    <location>
        <begin position="1"/>
        <end position="44"/>
    </location>
</feature>
<feature type="transmembrane region" description="Helical" evidence="11">
    <location>
        <begin position="593"/>
        <end position="613"/>
    </location>
</feature>
<evidence type="ECO:0000256" key="2">
    <source>
        <dbReference type="ARBA" id="ARBA00006012"/>
    </source>
</evidence>
<dbReference type="GO" id="GO:0005524">
    <property type="term" value="F:ATP binding"/>
    <property type="evidence" value="ECO:0007669"/>
    <property type="project" value="UniProtKB-KW"/>
</dbReference>
<dbReference type="InterPro" id="IPR043926">
    <property type="entry name" value="ABCG_dom"/>
</dbReference>
<dbReference type="FunFam" id="3.40.50.300:FF:000054">
    <property type="entry name" value="ABC multidrug transporter atrF"/>
    <property type="match status" value="1"/>
</dbReference>
<evidence type="ECO:0000256" key="1">
    <source>
        <dbReference type="ARBA" id="ARBA00004141"/>
    </source>
</evidence>
<dbReference type="InterPro" id="IPR013525">
    <property type="entry name" value="ABC2_TM"/>
</dbReference>
<dbReference type="GO" id="GO:0140359">
    <property type="term" value="F:ABC-type transporter activity"/>
    <property type="evidence" value="ECO:0007669"/>
    <property type="project" value="InterPro"/>
</dbReference>
<feature type="transmembrane region" description="Helical" evidence="11">
    <location>
        <begin position="758"/>
        <end position="778"/>
    </location>
</feature>
<dbReference type="InterPro" id="IPR003439">
    <property type="entry name" value="ABC_transporter-like_ATP-bd"/>
</dbReference>
<dbReference type="Pfam" id="PF06422">
    <property type="entry name" value="PDR_CDR"/>
    <property type="match status" value="1"/>
</dbReference>
<feature type="transmembrane region" description="Helical" evidence="11">
    <location>
        <begin position="1169"/>
        <end position="1190"/>
    </location>
</feature>
<dbReference type="InterPro" id="IPR027417">
    <property type="entry name" value="P-loop_NTPase"/>
</dbReference>
<feature type="compositionally biased region" description="Low complexity" evidence="10">
    <location>
        <begin position="9"/>
        <end position="25"/>
    </location>
</feature>
<evidence type="ECO:0000256" key="10">
    <source>
        <dbReference type="SAM" id="MobiDB-lite"/>
    </source>
</evidence>
<dbReference type="InterPro" id="IPR034001">
    <property type="entry name" value="ABCG_PDR_1"/>
</dbReference>
<reference evidence="14" key="1">
    <citation type="journal article" date="2011" name="Genome Res.">
        <title>Phylogeny-wide analysis of social amoeba genomes highlights ancient origins for complex intercellular communication.</title>
        <authorList>
            <person name="Heidel A.J."/>
            <person name="Lawal H.M."/>
            <person name="Felder M."/>
            <person name="Schilde C."/>
            <person name="Helps N.R."/>
            <person name="Tunggal B."/>
            <person name="Rivero F."/>
            <person name="John U."/>
            <person name="Schleicher M."/>
            <person name="Eichinger L."/>
            <person name="Platzer M."/>
            <person name="Noegel A.A."/>
            <person name="Schaap P."/>
            <person name="Gloeckner G."/>
        </authorList>
    </citation>
    <scope>NUCLEOTIDE SEQUENCE [LARGE SCALE GENOMIC DNA]</scope>
    <source>
        <strain evidence="14">SH3</strain>
    </source>
</reference>
<comment type="similarity">
    <text evidence="2">Belongs to the ABC transporter superfamily. ABCG family. PDR (TC 3.A.1.205) subfamily.</text>
</comment>
<dbReference type="InterPro" id="IPR010929">
    <property type="entry name" value="PDR_CDR_ABC"/>
</dbReference>
<evidence type="ECO:0000256" key="3">
    <source>
        <dbReference type="ARBA" id="ARBA00022448"/>
    </source>
</evidence>
<feature type="transmembrane region" description="Helical" evidence="11">
    <location>
        <begin position="1202"/>
        <end position="1221"/>
    </location>
</feature>
<keyword evidence="5" id="KW-0677">Repeat</keyword>
<accession>F4PHN9</accession>
<feature type="transmembrane region" description="Helical" evidence="11">
    <location>
        <begin position="650"/>
        <end position="671"/>
    </location>
</feature>
<keyword evidence="4 11" id="KW-0812">Transmembrane</keyword>
<feature type="domain" description="ABC transporter" evidence="12">
    <location>
        <begin position="150"/>
        <end position="399"/>
    </location>
</feature>
<dbReference type="OrthoDB" id="245989at2759"/>
<dbReference type="Pfam" id="PF19055">
    <property type="entry name" value="ABC2_membrane_7"/>
    <property type="match status" value="1"/>
</dbReference>
<evidence type="ECO:0000313" key="13">
    <source>
        <dbReference type="EMBL" id="EGG25223.1"/>
    </source>
</evidence>
<dbReference type="InterPro" id="IPR034003">
    <property type="entry name" value="ABCG_PDR_2"/>
</dbReference>
<dbReference type="Gene3D" id="3.40.50.300">
    <property type="entry name" value="P-loop containing nucleotide triphosphate hydrolases"/>
    <property type="match status" value="2"/>
</dbReference>
<evidence type="ECO:0000256" key="8">
    <source>
        <dbReference type="ARBA" id="ARBA00022989"/>
    </source>
</evidence>
<dbReference type="InterPro" id="IPR003593">
    <property type="entry name" value="AAA+_ATPase"/>
</dbReference>
<dbReference type="CDD" id="cd03233">
    <property type="entry name" value="ABCG_PDR_domain1"/>
    <property type="match status" value="1"/>
</dbReference>
<dbReference type="PROSITE" id="PS50893">
    <property type="entry name" value="ABC_TRANSPORTER_2"/>
    <property type="match status" value="2"/>
</dbReference>
<dbReference type="OMA" id="RMNLINP"/>
<dbReference type="Proteomes" id="UP000007797">
    <property type="component" value="Unassembled WGS sequence"/>
</dbReference>
<gene>
    <name evidence="13" type="ORF">DFA_03471</name>
</gene>
<dbReference type="RefSeq" id="XP_004363074.1">
    <property type="nucleotide sequence ID" value="XM_004363017.1"/>
</dbReference>
<feature type="transmembrane region" description="Helical" evidence="11">
    <location>
        <begin position="1283"/>
        <end position="1303"/>
    </location>
</feature>
<dbReference type="InterPro" id="IPR029481">
    <property type="entry name" value="ABC_trans_N"/>
</dbReference>
<dbReference type="GO" id="GO:0016020">
    <property type="term" value="C:membrane"/>
    <property type="evidence" value="ECO:0007669"/>
    <property type="project" value="UniProtKB-SubCell"/>
</dbReference>
<dbReference type="Pfam" id="PF14510">
    <property type="entry name" value="ABC_trans_N"/>
    <property type="match status" value="1"/>
</dbReference>
<dbReference type="Pfam" id="PF01061">
    <property type="entry name" value="ABC2_membrane"/>
    <property type="match status" value="2"/>
</dbReference>
<name>F4PHN9_CACFS</name>
<proteinExistence type="inferred from homology"/>
<dbReference type="GO" id="GO:0016887">
    <property type="term" value="F:ATP hydrolysis activity"/>
    <property type="evidence" value="ECO:0007669"/>
    <property type="project" value="InterPro"/>
</dbReference>
<evidence type="ECO:0000256" key="7">
    <source>
        <dbReference type="ARBA" id="ARBA00022840"/>
    </source>
</evidence>
<comment type="subcellular location">
    <subcellularLocation>
        <location evidence="1">Membrane</location>
        <topology evidence="1">Multi-pass membrane protein</topology>
    </subcellularLocation>
</comment>
<keyword evidence="3" id="KW-0813">Transport</keyword>
<protein>
    <recommendedName>
        <fullName evidence="12">ABC transporter domain-containing protein</fullName>
    </recommendedName>
</protein>